<keyword evidence="3" id="KW-1185">Reference proteome</keyword>
<dbReference type="Gene3D" id="3.10.620.30">
    <property type="match status" value="1"/>
</dbReference>
<proteinExistence type="predicted"/>
<gene>
    <name evidence="2" type="ORF">FXV77_20015</name>
</gene>
<dbReference type="SUPFAM" id="SSF54001">
    <property type="entry name" value="Cysteine proteinases"/>
    <property type="match status" value="1"/>
</dbReference>
<evidence type="ECO:0000313" key="2">
    <source>
        <dbReference type="EMBL" id="TYR32152.1"/>
    </source>
</evidence>
<dbReference type="AlphaFoldDB" id="A0A5D4GVV3"/>
<protein>
    <submittedName>
        <fullName evidence="2">DUF3857 domain-containing protein</fullName>
    </submittedName>
</protein>
<dbReference type="Gene3D" id="2.60.120.1130">
    <property type="match status" value="1"/>
</dbReference>
<reference evidence="2 3" key="1">
    <citation type="submission" date="2019-08" db="EMBL/GenBank/DDBJ databases">
        <title>Phlebobacter frassis gen. nov. sp. nov., a new member of family Sphingobacteriaceae isolated from sand fly rearing media.</title>
        <authorList>
            <person name="Kakumanu M.L."/>
            <person name="Marayati B.F."/>
            <person name="Wada-Katsumata A."/>
            <person name="Wasserberg G."/>
            <person name="Schal C."/>
            <person name="Apperson C.S."/>
            <person name="Ponnusamy L."/>
        </authorList>
    </citation>
    <scope>NUCLEOTIDE SEQUENCE [LARGE SCALE GENOMIC DNA]</scope>
    <source>
        <strain evidence="2 3">SSI9</strain>
    </source>
</reference>
<dbReference type="EMBL" id="VTAV01000021">
    <property type="protein sequence ID" value="TYR32152.1"/>
    <property type="molecule type" value="Genomic_DNA"/>
</dbReference>
<evidence type="ECO:0000313" key="3">
    <source>
        <dbReference type="Proteomes" id="UP000322362"/>
    </source>
</evidence>
<organism evidence="2 3">
    <name type="scientific">Sphingobacterium phlebotomi</name>
    <dbReference type="NCBI Taxonomy" id="2605433"/>
    <lineage>
        <taxon>Bacteria</taxon>
        <taxon>Pseudomonadati</taxon>
        <taxon>Bacteroidota</taxon>
        <taxon>Sphingobacteriia</taxon>
        <taxon>Sphingobacteriales</taxon>
        <taxon>Sphingobacteriaceae</taxon>
        <taxon>Sphingobacterium</taxon>
    </lineage>
</organism>
<evidence type="ECO:0000259" key="1">
    <source>
        <dbReference type="Pfam" id="PF12969"/>
    </source>
</evidence>
<dbReference type="Pfam" id="PF12969">
    <property type="entry name" value="DUF3857"/>
    <property type="match status" value="1"/>
</dbReference>
<comment type="caution">
    <text evidence="2">The sequence shown here is derived from an EMBL/GenBank/DDBJ whole genome shotgun (WGS) entry which is preliminary data.</text>
</comment>
<dbReference type="RefSeq" id="WP_148921019.1">
    <property type="nucleotide sequence ID" value="NZ_VTAV01000021.1"/>
</dbReference>
<sequence>MTRKLWLILALTSAIHVYLKGQNIYAVDLIRENLKERADATVRDERVEIDMKGVNDVTIRITRAVTVHNRNGEEHGGIELYYNKSRKIKSVKGEIFNEFGISIGTFSLKDFRDRSASGQSNLYDDTRMKNYSPAVYNYPYTIAYRVEIKENQNLLIPSWTPDYAYDVAIERSSYVFTCRQTDKIRIHQQNYEAEARVEEDAKIKTYTWELRDIPARRSEPYSPPHDLQAARVRIVPESFQYFKKMGHFKDWQEFGKWNYDRLLADKRELPEATVRHVQELTKHIDSSKEKAKALYKYMQDKTRYISIQVGIGGIEPFPAKMVDQLGYGDCKALVNYMQSLLDIVNIPSYYCIVEAGSYKRDITADFANVSDGNHIILCIPFENDTTWLECTNQQIPFGFLGDFTDDRLVIACSVEGGRILRTPKFSHTESLQYREGHFKILADGSLEGRLTTTFKGGQFDNHYYNTFLNQQDKTHNVKKWYDIDNISFQKIDYEMISEDKDSIAFRETLDLMIKNYVVKSGTHAILHPNIFNQARAIPATRNRTNDLYINRGYTDIDIIYYTLPKDIDTLPMPVNKRLETEMGIYELRISISNGILTSYRMVQLREGTYPKEKYVEFYKFMNEVYGSDRGKYSLSIRKNEATLE</sequence>
<accession>A0A5D4GVV3</accession>
<dbReference type="Gene3D" id="2.60.40.3140">
    <property type="match status" value="1"/>
</dbReference>
<name>A0A5D4GVV3_9SPHI</name>
<feature type="domain" description="DUF3857" evidence="1">
    <location>
        <begin position="57"/>
        <end position="216"/>
    </location>
</feature>
<dbReference type="InterPro" id="IPR024618">
    <property type="entry name" value="DUF3857"/>
</dbReference>
<dbReference type="Proteomes" id="UP000322362">
    <property type="component" value="Unassembled WGS sequence"/>
</dbReference>
<dbReference type="InterPro" id="IPR038765">
    <property type="entry name" value="Papain-like_cys_pep_sf"/>
</dbReference>